<dbReference type="RefSeq" id="WP_321545893.1">
    <property type="nucleotide sequence ID" value="NZ_JAXIVS010000003.1"/>
</dbReference>
<dbReference type="InterPro" id="IPR001296">
    <property type="entry name" value="Glyco_trans_1"/>
</dbReference>
<protein>
    <submittedName>
        <fullName evidence="3">Glycosyltransferase</fullName>
        <ecNumber evidence="3">2.4.-.-</ecNumber>
    </submittedName>
</protein>
<dbReference type="PANTHER" id="PTHR45947:SF3">
    <property type="entry name" value="SULFOQUINOVOSYL TRANSFERASE SQD2"/>
    <property type="match status" value="1"/>
</dbReference>
<keyword evidence="4" id="KW-1185">Reference proteome</keyword>
<dbReference type="Pfam" id="PF00534">
    <property type="entry name" value="Glycos_transf_1"/>
    <property type="match status" value="1"/>
</dbReference>
<keyword evidence="3" id="KW-0328">Glycosyltransferase</keyword>
<name>A0ABU5H288_9BACT</name>
<reference evidence="3 4" key="1">
    <citation type="submission" date="2023-12" db="EMBL/GenBank/DDBJ databases">
        <title>the genome sequence of Hyalangium sp. s54d21.</title>
        <authorList>
            <person name="Zhang X."/>
        </authorList>
    </citation>
    <scope>NUCLEOTIDE SEQUENCE [LARGE SCALE GENOMIC DNA]</scope>
    <source>
        <strain evidence="4">s54d21</strain>
    </source>
</reference>
<dbReference type="EC" id="2.4.-.-" evidence="3"/>
<accession>A0ABU5H288</accession>
<dbReference type="InterPro" id="IPR050194">
    <property type="entry name" value="Glycosyltransferase_grp1"/>
</dbReference>
<evidence type="ECO:0000313" key="4">
    <source>
        <dbReference type="Proteomes" id="UP001291309"/>
    </source>
</evidence>
<dbReference type="Proteomes" id="UP001291309">
    <property type="component" value="Unassembled WGS sequence"/>
</dbReference>
<keyword evidence="3" id="KW-0808">Transferase</keyword>
<comment type="caution">
    <text evidence="3">The sequence shown here is derived from an EMBL/GenBank/DDBJ whole genome shotgun (WGS) entry which is preliminary data.</text>
</comment>
<evidence type="ECO:0000313" key="3">
    <source>
        <dbReference type="EMBL" id="MDY7227009.1"/>
    </source>
</evidence>
<dbReference type="GO" id="GO:0016757">
    <property type="term" value="F:glycosyltransferase activity"/>
    <property type="evidence" value="ECO:0007669"/>
    <property type="project" value="UniProtKB-KW"/>
</dbReference>
<gene>
    <name evidence="3" type="ORF">SYV04_11435</name>
</gene>
<feature type="domain" description="Glycosyl transferase family 1" evidence="1">
    <location>
        <begin position="186"/>
        <end position="347"/>
    </location>
</feature>
<dbReference type="EMBL" id="JAXIVS010000003">
    <property type="protein sequence ID" value="MDY7227009.1"/>
    <property type="molecule type" value="Genomic_DNA"/>
</dbReference>
<proteinExistence type="predicted"/>
<feature type="domain" description="Glycosyltransferase subfamily 4-like N-terminal" evidence="2">
    <location>
        <begin position="4"/>
        <end position="167"/>
    </location>
</feature>
<dbReference type="Gene3D" id="3.40.50.2000">
    <property type="entry name" value="Glycogen Phosphorylase B"/>
    <property type="match status" value="2"/>
</dbReference>
<evidence type="ECO:0000259" key="2">
    <source>
        <dbReference type="Pfam" id="PF13579"/>
    </source>
</evidence>
<dbReference type="Pfam" id="PF13579">
    <property type="entry name" value="Glyco_trans_4_4"/>
    <property type="match status" value="1"/>
</dbReference>
<dbReference type="InterPro" id="IPR028098">
    <property type="entry name" value="Glyco_trans_4-like_N"/>
</dbReference>
<organism evidence="3 4">
    <name type="scientific">Hyalangium rubrum</name>
    <dbReference type="NCBI Taxonomy" id="3103134"/>
    <lineage>
        <taxon>Bacteria</taxon>
        <taxon>Pseudomonadati</taxon>
        <taxon>Myxococcota</taxon>
        <taxon>Myxococcia</taxon>
        <taxon>Myxococcales</taxon>
        <taxon>Cystobacterineae</taxon>
        <taxon>Archangiaceae</taxon>
        <taxon>Hyalangium</taxon>
    </lineage>
</organism>
<sequence>MEGHVQTLARAQAELGARVEVLCINHAAGGEGFSHEFEGRSATREEWDGPIRVVRVGRWASVLRMDVMPELPRELLRALTRGVDVLHLHTPNPTLVLALDSMPWLPPVVVTHHSDVIRQRVAGTLFRPFEALLYARARLLLATSSAYVAGSPLLRGFRNKVRALPLGIDLAPFLSPSPAVLEAEARLRAEGDGPLWLMVGRLVYYKGLFTALEALVRAPGRLLVVGVGPLEKEGRERARALGVEGRVTWAGYLSPEALTGAYRAATALWFPSNARSEAYGLSQVEAMASGLPVINTAIAHSGVPWVSLHEQTGLTVPVGDAGALARAARRLAEEPGLAERLGQAARARAQAEFRHDVMAERSLALYAEALRAPRQVSPRGTSQADAASPRL</sequence>
<dbReference type="PANTHER" id="PTHR45947">
    <property type="entry name" value="SULFOQUINOVOSYL TRANSFERASE SQD2"/>
    <property type="match status" value="1"/>
</dbReference>
<evidence type="ECO:0000259" key="1">
    <source>
        <dbReference type="Pfam" id="PF00534"/>
    </source>
</evidence>
<dbReference type="SUPFAM" id="SSF53756">
    <property type="entry name" value="UDP-Glycosyltransferase/glycogen phosphorylase"/>
    <property type="match status" value="1"/>
</dbReference>